<keyword evidence="2" id="KW-0614">Plasmid</keyword>
<dbReference type="RefSeq" id="WP_341369192.1">
    <property type="nucleotide sequence ID" value="NZ_CP150953.2"/>
</dbReference>
<keyword evidence="3" id="KW-1185">Reference proteome</keyword>
<feature type="chain" id="PRO_5046291658" evidence="1">
    <location>
        <begin position="20"/>
        <end position="216"/>
    </location>
</feature>
<feature type="signal peptide" evidence="1">
    <location>
        <begin position="1"/>
        <end position="19"/>
    </location>
</feature>
<protein>
    <submittedName>
        <fullName evidence="2">Uncharacterized protein</fullName>
    </submittedName>
</protein>
<dbReference type="EMBL" id="CP150953">
    <property type="protein sequence ID" value="WZC51097.1"/>
    <property type="molecule type" value="Genomic_DNA"/>
</dbReference>
<name>A0ABZ2VC87_9RHOB</name>
<gene>
    <name evidence="2" type="ORF">AABB29_20425</name>
</gene>
<keyword evidence="1" id="KW-0732">Signal</keyword>
<geneLocation type="plasmid" evidence="2 3">
    <name>pBS5-3-2</name>
</geneLocation>
<dbReference type="Proteomes" id="UP001440612">
    <property type="component" value="Plasmid pBS5-3-2"/>
</dbReference>
<reference evidence="3" key="1">
    <citation type="submission" date="2024-04" db="EMBL/GenBank/DDBJ databases">
        <title>Phylogenomic analyses of a clade within the roseobacter group suggest taxonomic reassignments of species of the genera Aestuariivita, Citreicella, Loktanella, Nautella, Pelagibaca, Ruegeria, Thalassobius, Thiobacimonas and Tropicibacter, and the proposal o.</title>
        <authorList>
            <person name="Jeon C.O."/>
        </authorList>
    </citation>
    <scope>NUCLEOTIDE SEQUENCE [LARGE SCALE GENOMIC DNA]</scope>
    <source>
        <strain evidence="3">BS5-3</strain>
        <plasmid evidence="3">pBS5-3-2</plasmid>
    </source>
</reference>
<evidence type="ECO:0000313" key="3">
    <source>
        <dbReference type="Proteomes" id="UP001440612"/>
    </source>
</evidence>
<accession>A0ABZ2VC87</accession>
<proteinExistence type="predicted"/>
<sequence length="216" mass="22887">MIRIVIFFAMSFLPTSVLAQELTVQEWLDVYIDACVGSGSVFTASGELEADGNLSLRTVRLNGALEGSVSVSKTEFRLLSTGITNSISDAAAGQASELRQCMEPLRSVLIQAMAQDLDSTNQSSVQILDPYENAVLRYVSNTAGIYGEVGQVVRLDEAIQSVTGVSGLRMQSVVNSLGQKGLLIEISLTAILEGTGNSLSLTDRGIEYALAFGLAG</sequence>
<organism evidence="2 3">
    <name type="scientific">Yoonia phaeophyticola</name>
    <dbReference type="NCBI Taxonomy" id="3137369"/>
    <lineage>
        <taxon>Bacteria</taxon>
        <taxon>Pseudomonadati</taxon>
        <taxon>Pseudomonadota</taxon>
        <taxon>Alphaproteobacteria</taxon>
        <taxon>Rhodobacterales</taxon>
        <taxon>Paracoccaceae</taxon>
        <taxon>Yoonia</taxon>
    </lineage>
</organism>
<evidence type="ECO:0000313" key="2">
    <source>
        <dbReference type="EMBL" id="WZC51097.1"/>
    </source>
</evidence>
<evidence type="ECO:0000256" key="1">
    <source>
        <dbReference type="SAM" id="SignalP"/>
    </source>
</evidence>